<keyword evidence="10" id="KW-1185">Reference proteome</keyword>
<feature type="domain" description="USP" evidence="8">
    <location>
        <begin position="257"/>
        <end position="653"/>
    </location>
</feature>
<dbReference type="PANTHER" id="PTHR24006:SF687">
    <property type="entry name" value="UBIQUITIN CARBOXYL-TERMINAL HYDROLASE 10"/>
    <property type="match status" value="1"/>
</dbReference>
<evidence type="ECO:0000256" key="1">
    <source>
        <dbReference type="ARBA" id="ARBA00000707"/>
    </source>
</evidence>
<dbReference type="Gene3D" id="3.90.70.10">
    <property type="entry name" value="Cysteine proteinases"/>
    <property type="match status" value="1"/>
</dbReference>
<evidence type="ECO:0000256" key="7">
    <source>
        <dbReference type="SAM" id="MobiDB-lite"/>
    </source>
</evidence>
<evidence type="ECO:0000313" key="10">
    <source>
        <dbReference type="Proteomes" id="UP000521943"/>
    </source>
</evidence>
<reference evidence="9 10" key="1">
    <citation type="submission" date="2020-07" db="EMBL/GenBank/DDBJ databases">
        <title>Comparative genomics of pyrophilous fungi reveals a link between fire events and developmental genes.</title>
        <authorList>
            <consortium name="DOE Joint Genome Institute"/>
            <person name="Steindorff A.S."/>
            <person name="Carver A."/>
            <person name="Calhoun S."/>
            <person name="Stillman K."/>
            <person name="Liu H."/>
            <person name="Lipzen A."/>
            <person name="Pangilinan J."/>
            <person name="Labutti K."/>
            <person name="Bruns T.D."/>
            <person name="Grigoriev I.V."/>
        </authorList>
    </citation>
    <scope>NUCLEOTIDE SEQUENCE [LARGE SCALE GENOMIC DNA]</scope>
    <source>
        <strain evidence="9 10">CBS 144469</strain>
    </source>
</reference>
<dbReference type="GO" id="GO:0005634">
    <property type="term" value="C:nucleus"/>
    <property type="evidence" value="ECO:0007669"/>
    <property type="project" value="TreeGrafter"/>
</dbReference>
<keyword evidence="4" id="KW-0833">Ubl conjugation pathway</keyword>
<evidence type="ECO:0000256" key="4">
    <source>
        <dbReference type="ARBA" id="ARBA00022786"/>
    </source>
</evidence>
<organism evidence="9 10">
    <name type="scientific">Ephemerocybe angulata</name>
    <dbReference type="NCBI Taxonomy" id="980116"/>
    <lineage>
        <taxon>Eukaryota</taxon>
        <taxon>Fungi</taxon>
        <taxon>Dikarya</taxon>
        <taxon>Basidiomycota</taxon>
        <taxon>Agaricomycotina</taxon>
        <taxon>Agaricomycetes</taxon>
        <taxon>Agaricomycetidae</taxon>
        <taxon>Agaricales</taxon>
        <taxon>Agaricineae</taxon>
        <taxon>Psathyrellaceae</taxon>
        <taxon>Ephemerocybe</taxon>
    </lineage>
</organism>
<dbReference type="InterPro" id="IPR050164">
    <property type="entry name" value="Peptidase_C19"/>
</dbReference>
<keyword evidence="3" id="KW-0645">Protease</keyword>
<feature type="region of interest" description="Disordered" evidence="7">
    <location>
        <begin position="1"/>
        <end position="187"/>
    </location>
</feature>
<dbReference type="PROSITE" id="PS00972">
    <property type="entry name" value="USP_1"/>
    <property type="match status" value="1"/>
</dbReference>
<evidence type="ECO:0000259" key="8">
    <source>
        <dbReference type="PROSITE" id="PS50235"/>
    </source>
</evidence>
<gene>
    <name evidence="9" type="ORF">DFP72DRAFT_743421</name>
</gene>
<dbReference type="InterPro" id="IPR038765">
    <property type="entry name" value="Papain-like_cys_pep_sf"/>
</dbReference>
<comment type="caution">
    <text evidence="9">The sequence shown here is derived from an EMBL/GenBank/DDBJ whole genome shotgun (WGS) entry which is preliminary data.</text>
</comment>
<sequence length="653" mass="70068">SATPESPTDSSSSHPMISFAIWSRRPRDPTNAPGIIISPKACPPQNVVEGASDTKTPPISPPSSPRVPKKKLAPSASRDSTHLDSLYSQTSSTVPSSAATENADTPTIPGSPATTNTSDAVPEAIKPAASSVDEPPTSSATDAAPVSSDDKKDRADAAPQSSPAAEAEPSAPAAPATPAPPPIKKSWASLLRPTGSAAASAAAKNALPTSSIVGFSIPADAVSGTGQHVSPTKKSELVTLLMSNPPSAASIPKVRSRGLVNSGNMCFANSVLQILVYCPPFHRLFVELGKLLPAVNAAEKAEKEAGVSSVTPLVDATALFLKDGGYTYGGYGRGKGKERDFADLDDDDWDMDSFLPTYIYDAMKEKKRFDTMRGGQQEDAEEFLGFYLDTLEEELLLLLNSINAEQASKPTVEEKEAPATKEEGWMEVGKKNRMVVTRTIKANESPITRIFGGKFRSTLRAPRQKDSVVIEDWRSLRLDIQRDEIRTIQEALSYISAPSHVQVSIPTQPGVPVEATQQVLIESLPPILVLHIKRFCYDINVKGVVKVGKQVAFGPELDIGSELMAPAAKKIGPTRYKLFGALYHHGQSASGGHYTLDVLHPNRYPNAAVGRPKEGWVRIDDDLVSDVRHEDVFGAAQERDDGRSAYLLFYRKV</sequence>
<feature type="non-terminal residue" evidence="9">
    <location>
        <position position="653"/>
    </location>
</feature>
<dbReference type="PANTHER" id="PTHR24006">
    <property type="entry name" value="UBIQUITIN CARBOXYL-TERMINAL HYDROLASE"/>
    <property type="match status" value="1"/>
</dbReference>
<dbReference type="PROSITE" id="PS50235">
    <property type="entry name" value="USP_3"/>
    <property type="match status" value="1"/>
</dbReference>
<comment type="catalytic activity">
    <reaction evidence="1">
        <text>Thiol-dependent hydrolysis of ester, thioester, amide, peptide and isopeptide bonds formed by the C-terminal Gly of ubiquitin (a 76-residue protein attached to proteins as an intracellular targeting signal).</text>
        <dbReference type="EC" id="3.4.19.12"/>
    </reaction>
</comment>
<protein>
    <recommendedName>
        <fullName evidence="2">ubiquitinyl hydrolase 1</fullName>
        <ecNumber evidence="2">3.4.19.12</ecNumber>
    </recommendedName>
</protein>
<dbReference type="AlphaFoldDB" id="A0A8H6MFQ5"/>
<feature type="non-terminal residue" evidence="9">
    <location>
        <position position="1"/>
    </location>
</feature>
<keyword evidence="5" id="KW-0378">Hydrolase</keyword>
<dbReference type="GO" id="GO:0005829">
    <property type="term" value="C:cytosol"/>
    <property type="evidence" value="ECO:0007669"/>
    <property type="project" value="TreeGrafter"/>
</dbReference>
<dbReference type="InterPro" id="IPR018200">
    <property type="entry name" value="USP_CS"/>
</dbReference>
<evidence type="ECO:0000313" key="9">
    <source>
        <dbReference type="EMBL" id="KAF6763671.1"/>
    </source>
</evidence>
<evidence type="ECO:0000256" key="2">
    <source>
        <dbReference type="ARBA" id="ARBA00012759"/>
    </source>
</evidence>
<keyword evidence="6" id="KW-0788">Thiol protease</keyword>
<feature type="compositionally biased region" description="Polar residues" evidence="7">
    <location>
        <begin position="1"/>
        <end position="15"/>
    </location>
</feature>
<dbReference type="EMBL" id="JACGCI010000005">
    <property type="protein sequence ID" value="KAF6763671.1"/>
    <property type="molecule type" value="Genomic_DNA"/>
</dbReference>
<dbReference type="SUPFAM" id="SSF54001">
    <property type="entry name" value="Cysteine proteinases"/>
    <property type="match status" value="1"/>
</dbReference>
<dbReference type="GO" id="GO:0016579">
    <property type="term" value="P:protein deubiquitination"/>
    <property type="evidence" value="ECO:0007669"/>
    <property type="project" value="InterPro"/>
</dbReference>
<feature type="compositionally biased region" description="Polar residues" evidence="7">
    <location>
        <begin position="86"/>
        <end position="105"/>
    </location>
</feature>
<dbReference type="GO" id="GO:0006508">
    <property type="term" value="P:proteolysis"/>
    <property type="evidence" value="ECO:0007669"/>
    <property type="project" value="UniProtKB-KW"/>
</dbReference>
<dbReference type="Pfam" id="PF00443">
    <property type="entry name" value="UCH"/>
    <property type="match status" value="1"/>
</dbReference>
<name>A0A8H6MFQ5_9AGAR</name>
<dbReference type="CDD" id="cd02257">
    <property type="entry name" value="Peptidase_C19"/>
    <property type="match status" value="1"/>
</dbReference>
<accession>A0A8H6MFQ5</accession>
<evidence type="ECO:0000256" key="6">
    <source>
        <dbReference type="ARBA" id="ARBA00022807"/>
    </source>
</evidence>
<dbReference type="GO" id="GO:0004843">
    <property type="term" value="F:cysteine-type deubiquitinase activity"/>
    <property type="evidence" value="ECO:0007669"/>
    <property type="project" value="UniProtKB-EC"/>
</dbReference>
<feature type="compositionally biased region" description="Low complexity" evidence="7">
    <location>
        <begin position="157"/>
        <end position="174"/>
    </location>
</feature>
<proteinExistence type="predicted"/>
<dbReference type="InterPro" id="IPR028889">
    <property type="entry name" value="USP"/>
</dbReference>
<evidence type="ECO:0000256" key="5">
    <source>
        <dbReference type="ARBA" id="ARBA00022801"/>
    </source>
</evidence>
<dbReference type="EC" id="3.4.19.12" evidence="2"/>
<dbReference type="Proteomes" id="UP000521943">
    <property type="component" value="Unassembled WGS sequence"/>
</dbReference>
<evidence type="ECO:0000256" key="3">
    <source>
        <dbReference type="ARBA" id="ARBA00022670"/>
    </source>
</evidence>
<dbReference type="OrthoDB" id="429671at2759"/>
<dbReference type="InterPro" id="IPR001394">
    <property type="entry name" value="Peptidase_C19_UCH"/>
</dbReference>